<organism evidence="2">
    <name type="scientific">marine sediment metagenome</name>
    <dbReference type="NCBI Taxonomy" id="412755"/>
    <lineage>
        <taxon>unclassified sequences</taxon>
        <taxon>metagenomes</taxon>
        <taxon>ecological metagenomes</taxon>
    </lineage>
</organism>
<dbReference type="InterPro" id="IPR041685">
    <property type="entry name" value="AAA_GajA/Old/RecF-like"/>
</dbReference>
<comment type="caution">
    <text evidence="2">The sequence shown here is derived from an EMBL/GenBank/DDBJ whole genome shotgun (WGS) entry which is preliminary data.</text>
</comment>
<accession>X1C5S8</accession>
<dbReference type="EMBL" id="BART01013669">
    <property type="protein sequence ID" value="GAG79741.1"/>
    <property type="molecule type" value="Genomic_DNA"/>
</dbReference>
<dbReference type="Gene3D" id="3.40.50.300">
    <property type="entry name" value="P-loop containing nucleotide triphosphate hydrolases"/>
    <property type="match status" value="1"/>
</dbReference>
<protein>
    <recommendedName>
        <fullName evidence="1">Endonuclease GajA/Old nuclease/RecF-like AAA domain-containing protein</fullName>
    </recommendedName>
</protein>
<dbReference type="Pfam" id="PF13175">
    <property type="entry name" value="AAA_15"/>
    <property type="match status" value="1"/>
</dbReference>
<dbReference type="InterPro" id="IPR027417">
    <property type="entry name" value="P-loop_NTPase"/>
</dbReference>
<dbReference type="AlphaFoldDB" id="X1C5S8"/>
<sequence length="197" mass="22863">KNLKLNQVMLEYIKVLEDGILKGRIELISDKTGAGNEIFYITPEGSLALGRVSSMITELAPIILYFKYIIKNRCFLVIEEPEAHLHPDAQLKFAKFIIRLIRDGFKLLITTHSDHLIYQLNNFIKLSTKKEKIKLNYDEMDYIHPNELNVYLFKEDEKSKGVVAKMLEINEFGIVEDHFAQITDELYGQTAEIDRIK</sequence>
<dbReference type="SUPFAM" id="SSF52540">
    <property type="entry name" value="P-loop containing nucleoside triphosphate hydrolases"/>
    <property type="match status" value="1"/>
</dbReference>
<evidence type="ECO:0000259" key="1">
    <source>
        <dbReference type="Pfam" id="PF13175"/>
    </source>
</evidence>
<proteinExistence type="predicted"/>
<evidence type="ECO:0000313" key="2">
    <source>
        <dbReference type="EMBL" id="GAG79741.1"/>
    </source>
</evidence>
<dbReference type="PANTHER" id="PTHR43581">
    <property type="entry name" value="ATP/GTP PHOSPHATASE"/>
    <property type="match status" value="1"/>
</dbReference>
<dbReference type="PANTHER" id="PTHR43581:SF2">
    <property type="entry name" value="EXCINUCLEASE ATPASE SUBUNIT"/>
    <property type="match status" value="1"/>
</dbReference>
<feature type="non-terminal residue" evidence="2">
    <location>
        <position position="1"/>
    </location>
</feature>
<name>X1C5S8_9ZZZZ</name>
<feature type="domain" description="Endonuclease GajA/Old nuclease/RecF-like AAA" evidence="1">
    <location>
        <begin position="43"/>
        <end position="117"/>
    </location>
</feature>
<reference evidence="2" key="1">
    <citation type="journal article" date="2014" name="Front. Microbiol.">
        <title>High frequency of phylogenetically diverse reductive dehalogenase-homologous genes in deep subseafloor sedimentary metagenomes.</title>
        <authorList>
            <person name="Kawai M."/>
            <person name="Futagami T."/>
            <person name="Toyoda A."/>
            <person name="Takaki Y."/>
            <person name="Nishi S."/>
            <person name="Hori S."/>
            <person name="Arai W."/>
            <person name="Tsubouchi T."/>
            <person name="Morono Y."/>
            <person name="Uchiyama I."/>
            <person name="Ito T."/>
            <person name="Fujiyama A."/>
            <person name="Inagaki F."/>
            <person name="Takami H."/>
        </authorList>
    </citation>
    <scope>NUCLEOTIDE SEQUENCE</scope>
    <source>
        <strain evidence="2">Expedition CK06-06</strain>
    </source>
</reference>
<dbReference type="InterPro" id="IPR051396">
    <property type="entry name" value="Bact_Antivir_Def_Nuclease"/>
</dbReference>
<gene>
    <name evidence="2" type="ORF">S01H4_27805</name>
</gene>